<dbReference type="SMART" id="SM00287">
    <property type="entry name" value="SH3b"/>
    <property type="match status" value="1"/>
</dbReference>
<dbReference type="Pfam" id="PF08239">
    <property type="entry name" value="SH3_3"/>
    <property type="match status" value="1"/>
</dbReference>
<evidence type="ECO:0000313" key="3">
    <source>
        <dbReference type="EMBL" id="GAA3948319.1"/>
    </source>
</evidence>
<dbReference type="InterPro" id="IPR003646">
    <property type="entry name" value="SH3-like_bac-type"/>
</dbReference>
<dbReference type="InterPro" id="IPR011055">
    <property type="entry name" value="Dup_hybrid_motif"/>
</dbReference>
<feature type="region of interest" description="Disordered" evidence="1">
    <location>
        <begin position="143"/>
        <end position="165"/>
    </location>
</feature>
<dbReference type="SUPFAM" id="SSF51261">
    <property type="entry name" value="Duplicated hybrid motif"/>
    <property type="match status" value="1"/>
</dbReference>
<accession>A0ABP7NJ84</accession>
<dbReference type="Pfam" id="PF01551">
    <property type="entry name" value="Peptidase_M23"/>
    <property type="match status" value="1"/>
</dbReference>
<proteinExistence type="predicted"/>
<protein>
    <recommendedName>
        <fullName evidence="2">SH3b domain-containing protein</fullName>
    </recommendedName>
</protein>
<evidence type="ECO:0000313" key="4">
    <source>
        <dbReference type="Proteomes" id="UP001501337"/>
    </source>
</evidence>
<dbReference type="Proteomes" id="UP001501337">
    <property type="component" value="Unassembled WGS sequence"/>
</dbReference>
<dbReference type="CDD" id="cd12797">
    <property type="entry name" value="M23_peptidase"/>
    <property type="match status" value="1"/>
</dbReference>
<dbReference type="InterPro" id="IPR016047">
    <property type="entry name" value="M23ase_b-sheet_dom"/>
</dbReference>
<comment type="caution">
    <text evidence="3">The sequence shown here is derived from an EMBL/GenBank/DDBJ whole genome shotgun (WGS) entry which is preliminary data.</text>
</comment>
<evidence type="ECO:0000256" key="1">
    <source>
        <dbReference type="SAM" id="MobiDB-lite"/>
    </source>
</evidence>
<dbReference type="EMBL" id="BAABBO010000001">
    <property type="protein sequence ID" value="GAA3948319.1"/>
    <property type="molecule type" value="Genomic_DNA"/>
</dbReference>
<dbReference type="PROSITE" id="PS51257">
    <property type="entry name" value="PROKAR_LIPOPROTEIN"/>
    <property type="match status" value="1"/>
</dbReference>
<dbReference type="RefSeq" id="WP_344802825.1">
    <property type="nucleotide sequence ID" value="NZ_BAABBO010000001.1"/>
</dbReference>
<keyword evidence="4" id="KW-1185">Reference proteome</keyword>
<name>A0ABP7NJ84_9GAMM</name>
<feature type="domain" description="SH3b" evidence="2">
    <location>
        <begin position="354"/>
        <end position="416"/>
    </location>
</feature>
<organism evidence="3 4">
    <name type="scientific">Allohahella marinimesophila</name>
    <dbReference type="NCBI Taxonomy" id="1054972"/>
    <lineage>
        <taxon>Bacteria</taxon>
        <taxon>Pseudomonadati</taxon>
        <taxon>Pseudomonadota</taxon>
        <taxon>Gammaproteobacteria</taxon>
        <taxon>Oceanospirillales</taxon>
        <taxon>Hahellaceae</taxon>
        <taxon>Allohahella</taxon>
    </lineage>
</organism>
<dbReference type="InterPro" id="IPR050570">
    <property type="entry name" value="Cell_wall_metabolism_enzyme"/>
</dbReference>
<sequence>MLRPALLTLAWAALSACSVPDLQRSSPREHYLAGLENGGLLQTRLVDEWQTAARSALNAPARLALPVSETIWVEQATPRALAYRVSLLEDQFLHVMVQSLPYDALNAANGEVPPSLINPLDQSTAGSQGKVFHEVYSDPQAEPHAWLKPHDEGSESEGNEIDHSEADESQIDRAFWQVDADGEYTLLIQPELLAAGRFNITISVRSALAFPVFERDNTAVRSFFGAPRDGGRRAHHGVDIFAPRGTAVLAVADGTVARTGDTPLGGLHVWQRSASQGHRYYYAHLDSISVAAGDRLKAGDVIGTVGNTGNARLTPPHLHFGVYATFSGPVDPLPMISLRSNSRPELTDNSPQPAPILEVDAARLNVRAGPSTADPMLEQLIAGQRVAIVARAGAWYRVRTLEGSTGYVSGEFLRAPVSARPETDSG</sequence>
<gene>
    <name evidence="3" type="ORF">GCM10022278_04390</name>
</gene>
<dbReference type="Gene3D" id="2.30.30.40">
    <property type="entry name" value="SH3 Domains"/>
    <property type="match status" value="1"/>
</dbReference>
<reference evidence="4" key="1">
    <citation type="journal article" date="2019" name="Int. J. Syst. Evol. Microbiol.">
        <title>The Global Catalogue of Microorganisms (GCM) 10K type strain sequencing project: providing services to taxonomists for standard genome sequencing and annotation.</title>
        <authorList>
            <consortium name="The Broad Institute Genomics Platform"/>
            <consortium name="The Broad Institute Genome Sequencing Center for Infectious Disease"/>
            <person name="Wu L."/>
            <person name="Ma J."/>
        </authorList>
    </citation>
    <scope>NUCLEOTIDE SEQUENCE [LARGE SCALE GENOMIC DNA]</scope>
    <source>
        <strain evidence="4">JCM 17555</strain>
    </source>
</reference>
<evidence type="ECO:0000259" key="2">
    <source>
        <dbReference type="SMART" id="SM00287"/>
    </source>
</evidence>
<dbReference type="Gene3D" id="2.70.70.10">
    <property type="entry name" value="Glucose Permease (Domain IIA)"/>
    <property type="match status" value="1"/>
</dbReference>
<dbReference type="PANTHER" id="PTHR21666">
    <property type="entry name" value="PEPTIDASE-RELATED"/>
    <property type="match status" value="1"/>
</dbReference>
<dbReference type="PANTHER" id="PTHR21666:SF268">
    <property type="entry name" value="PEPTIDASE M23 DOMAIN-CONTAINING PROTEIN"/>
    <property type="match status" value="1"/>
</dbReference>